<keyword evidence="1" id="KW-0808">Transferase</keyword>
<dbReference type="PANTHER" id="PTHR36451">
    <property type="entry name" value="PAPS-DEPENDENT SULFOTRANSFERASE STF3"/>
    <property type="match status" value="1"/>
</dbReference>
<dbReference type="EMBL" id="CP006936">
    <property type="protein sequence ID" value="AHC27434.1"/>
    <property type="molecule type" value="Genomic_DNA"/>
</dbReference>
<evidence type="ECO:0000313" key="2">
    <source>
        <dbReference type="Proteomes" id="UP000018763"/>
    </source>
</evidence>
<accession>V5XIX4</accession>
<dbReference type="RefSeq" id="WP_023986309.1">
    <property type="nucleotide sequence ID" value="NC_023036.2"/>
</dbReference>
<protein>
    <submittedName>
        <fullName evidence="1">Sulfotransferase</fullName>
    </submittedName>
</protein>
<proteinExistence type="predicted"/>
<dbReference type="GO" id="GO:0016740">
    <property type="term" value="F:transferase activity"/>
    <property type="evidence" value="ECO:0007669"/>
    <property type="project" value="UniProtKB-KW"/>
</dbReference>
<sequence length="417" mass="47058">MVDNFAVCSPWPVRTLNRIGRPLAAGGLAPTLQSGSLRSAAGTSAGMDWVADSYLDEALDVLTESLVAEAELSYLGRIMVQKRLVRMLTTRLRMRRLLRSRPEIAERTIAPPVVIVGLQRSGTTLLHRLLAADPATRSMASWEGARPLPDDEQAAHAPDSRRAVAAREERALRYLQPQFYAIHSLESTAPEEDVLLLDYSLHSQMAEVMFHVPSYARWLLQQDMRPAYELHRVMLQILDWQHCRERWVLKSPAHLEHLDALLEALPGAVVVWTHRDPAQTTASSSSMLAHYQSLFSDRVDHRRLARHWLDKNSTMIDRAMQFRRTSKGIFVDVHYHELMADPMSVIGRIYAAQGRPLSDAAAATMTDTLAASPQNLHGEHRYSLRQFGLNVADVDDCYSGYIEHFSIDRERGGVREL</sequence>
<organism evidence="1 2">
    <name type="scientific">Mycolicibacterium neoaurum VKM Ac-1815D</name>
    <dbReference type="NCBI Taxonomy" id="700508"/>
    <lineage>
        <taxon>Bacteria</taxon>
        <taxon>Bacillati</taxon>
        <taxon>Actinomycetota</taxon>
        <taxon>Actinomycetes</taxon>
        <taxon>Mycobacteriales</taxon>
        <taxon>Mycobacteriaceae</taxon>
        <taxon>Mycolicibacterium</taxon>
    </lineage>
</organism>
<dbReference type="PANTHER" id="PTHR36451:SF1">
    <property type="entry name" value="OMEGA-HYDROXY-BETA-DIHYDROMENAQUINONE-9 SULFOTRANSFERASE STF3"/>
    <property type="match status" value="1"/>
</dbReference>
<evidence type="ECO:0000313" key="1">
    <source>
        <dbReference type="EMBL" id="AHC27434.1"/>
    </source>
</evidence>
<dbReference type="GeneID" id="43452515"/>
<dbReference type="eggNOG" id="ENOG502Z88Z">
    <property type="taxonomic scope" value="Bacteria"/>
</dbReference>
<dbReference type="Gene3D" id="3.40.50.300">
    <property type="entry name" value="P-loop containing nucleotide triphosphate hydrolases"/>
    <property type="match status" value="1"/>
</dbReference>
<dbReference type="AlphaFoldDB" id="V5XIX4"/>
<name>V5XIX4_MYCNE</name>
<reference evidence="1 2" key="1">
    <citation type="journal article" date="2014" name="Genome Announc.">
        <title>Complete Genome Sequence of Sterol-Transforming Mycobacterium neoaurum Strain VKM Ac-1815D.</title>
        <authorList>
            <person name="Shtratnikova V.Y."/>
            <person name="Bragin E.Y."/>
            <person name="Dovbnya D.V."/>
            <person name="Pekov Y.A."/>
            <person name="Schelkunov M.I."/>
            <person name="Strizhov N."/>
            <person name="Ivashina T.V."/>
            <person name="Ashapkin V.V."/>
            <person name="Donova M.V."/>
        </authorList>
    </citation>
    <scope>NUCLEOTIDE SEQUENCE [LARGE SCALE GENOMIC DNA]</scope>
    <source>
        <strain evidence="1 2">VKM Ac-1815D</strain>
    </source>
</reference>
<dbReference type="SUPFAM" id="SSF52540">
    <property type="entry name" value="P-loop containing nucleoside triphosphate hydrolases"/>
    <property type="match status" value="1"/>
</dbReference>
<keyword evidence="2" id="KW-1185">Reference proteome</keyword>
<gene>
    <name evidence="1" type="ORF">D174_24050</name>
</gene>
<dbReference type="InterPro" id="IPR052736">
    <property type="entry name" value="Stf3_sulfotransferase"/>
</dbReference>
<dbReference type="Proteomes" id="UP000018763">
    <property type="component" value="Chromosome"/>
</dbReference>
<dbReference type="Pfam" id="PF13469">
    <property type="entry name" value="Sulfotransfer_3"/>
    <property type="match status" value="1"/>
</dbReference>
<dbReference type="InterPro" id="IPR027417">
    <property type="entry name" value="P-loop_NTPase"/>
</dbReference>
<dbReference type="KEGG" id="mne:D174_24050"/>
<dbReference type="HOGENOM" id="CLU_053496_0_0_11"/>